<dbReference type="EMBL" id="CP069109">
    <property type="protein sequence ID" value="QSS58158.1"/>
    <property type="molecule type" value="Genomic_DNA"/>
</dbReference>
<reference evidence="1" key="1">
    <citation type="submission" date="2021-01" db="EMBL/GenBank/DDBJ databases">
        <title>Chromosome-level genome assembly of a human fungal pathogen reveals clustering of transcriptionally co-regulated genes.</title>
        <authorList>
            <person name="Voorhies M."/>
            <person name="Cohen S."/>
            <person name="Shea T.P."/>
            <person name="Petrus S."/>
            <person name="Munoz J.F."/>
            <person name="Poplawski S."/>
            <person name="Goldman W.E."/>
            <person name="Michael T."/>
            <person name="Cuomo C.A."/>
            <person name="Sil A."/>
            <person name="Beyhan S."/>
        </authorList>
    </citation>
    <scope>NUCLEOTIDE SEQUENCE</scope>
    <source>
        <strain evidence="1">WU24</strain>
    </source>
</reference>
<dbReference type="VEuPathDB" id="FungiDB:I7I51_07581"/>
<name>A0A8A1LVE7_AJECA</name>
<evidence type="ECO:0000313" key="1">
    <source>
        <dbReference type="EMBL" id="QSS58158.1"/>
    </source>
</evidence>
<organism evidence="1 2">
    <name type="scientific">Ajellomyces capsulatus</name>
    <name type="common">Darling's disease fungus</name>
    <name type="synonym">Histoplasma capsulatum</name>
    <dbReference type="NCBI Taxonomy" id="5037"/>
    <lineage>
        <taxon>Eukaryota</taxon>
        <taxon>Fungi</taxon>
        <taxon>Dikarya</taxon>
        <taxon>Ascomycota</taxon>
        <taxon>Pezizomycotina</taxon>
        <taxon>Eurotiomycetes</taxon>
        <taxon>Eurotiomycetidae</taxon>
        <taxon>Onygenales</taxon>
        <taxon>Ajellomycetaceae</taxon>
        <taxon>Histoplasma</taxon>
    </lineage>
</organism>
<accession>A0A8A1LVE7</accession>
<protein>
    <submittedName>
        <fullName evidence="1">Uncharacterized protein</fullName>
    </submittedName>
</protein>
<dbReference type="AlphaFoldDB" id="A0A8A1LVE7"/>
<sequence>MLQDGRQREQWAARAFSHWIEHFSGDREVKTLSRKSWADSVTARSDISFISFSCHFLYVWLFKQRYSEQERAYESSLAAKVKRAVSHEPLLPAQERGATSGTGIGRVLTTLSYAPGSALI</sequence>
<evidence type="ECO:0000313" key="2">
    <source>
        <dbReference type="Proteomes" id="UP000663671"/>
    </source>
</evidence>
<proteinExistence type="predicted"/>
<gene>
    <name evidence="1" type="ORF">I7I51_07581</name>
</gene>
<dbReference type="Proteomes" id="UP000663671">
    <property type="component" value="Chromosome 2"/>
</dbReference>